<dbReference type="NCBIfam" id="TIGR01727">
    <property type="entry name" value="oligo_HPY"/>
    <property type="match status" value="1"/>
</dbReference>
<keyword evidence="5" id="KW-0547">Nucleotide-binding</keyword>
<dbReference type="AlphaFoldDB" id="A0A556B198"/>
<organism evidence="9 10">
    <name type="scientific">Verticiella sediminum</name>
    <dbReference type="NCBI Taxonomy" id="1247510"/>
    <lineage>
        <taxon>Bacteria</taxon>
        <taxon>Pseudomonadati</taxon>
        <taxon>Pseudomonadota</taxon>
        <taxon>Betaproteobacteria</taxon>
        <taxon>Burkholderiales</taxon>
        <taxon>Alcaligenaceae</taxon>
        <taxon>Verticiella</taxon>
    </lineage>
</organism>
<dbReference type="InterPro" id="IPR017871">
    <property type="entry name" value="ABC_transporter-like_CS"/>
</dbReference>
<keyword evidence="10" id="KW-1185">Reference proteome</keyword>
<accession>A0A556B198</accession>
<evidence type="ECO:0000256" key="7">
    <source>
        <dbReference type="ARBA" id="ARBA00023136"/>
    </source>
</evidence>
<dbReference type="FunFam" id="3.40.50.300:FF:000016">
    <property type="entry name" value="Oligopeptide ABC transporter ATP-binding component"/>
    <property type="match status" value="1"/>
</dbReference>
<comment type="caution">
    <text evidence="9">The sequence shown here is derived from an EMBL/GenBank/DDBJ whole genome shotgun (WGS) entry which is preliminary data.</text>
</comment>
<protein>
    <submittedName>
        <fullName evidence="9">ABC transporter ATP-binding protein</fullName>
    </submittedName>
</protein>
<comment type="similarity">
    <text evidence="2">Belongs to the ABC transporter superfamily.</text>
</comment>
<dbReference type="EMBL" id="VLTJ01000002">
    <property type="protein sequence ID" value="TSH98924.1"/>
    <property type="molecule type" value="Genomic_DNA"/>
</dbReference>
<dbReference type="GO" id="GO:0055085">
    <property type="term" value="P:transmembrane transport"/>
    <property type="evidence" value="ECO:0007669"/>
    <property type="project" value="UniProtKB-ARBA"/>
</dbReference>
<dbReference type="Gene3D" id="3.40.50.300">
    <property type="entry name" value="P-loop containing nucleotide triphosphate hydrolases"/>
    <property type="match status" value="1"/>
</dbReference>
<dbReference type="GO" id="GO:0005886">
    <property type="term" value="C:plasma membrane"/>
    <property type="evidence" value="ECO:0007669"/>
    <property type="project" value="UniProtKB-SubCell"/>
</dbReference>
<evidence type="ECO:0000313" key="9">
    <source>
        <dbReference type="EMBL" id="TSH98924.1"/>
    </source>
</evidence>
<evidence type="ECO:0000313" key="10">
    <source>
        <dbReference type="Proteomes" id="UP000318405"/>
    </source>
</evidence>
<proteinExistence type="inferred from homology"/>
<dbReference type="Pfam" id="PF00005">
    <property type="entry name" value="ABC_tran"/>
    <property type="match status" value="1"/>
</dbReference>
<gene>
    <name evidence="9" type="ORF">FOZ76_00700</name>
</gene>
<dbReference type="InterPro" id="IPR050388">
    <property type="entry name" value="ABC_Ni/Peptide_Import"/>
</dbReference>
<dbReference type="PROSITE" id="PS50893">
    <property type="entry name" value="ABC_TRANSPORTER_2"/>
    <property type="match status" value="1"/>
</dbReference>
<evidence type="ECO:0000256" key="3">
    <source>
        <dbReference type="ARBA" id="ARBA00022448"/>
    </source>
</evidence>
<dbReference type="Proteomes" id="UP000318405">
    <property type="component" value="Unassembled WGS sequence"/>
</dbReference>
<dbReference type="GO" id="GO:0015833">
    <property type="term" value="P:peptide transport"/>
    <property type="evidence" value="ECO:0007669"/>
    <property type="project" value="InterPro"/>
</dbReference>
<evidence type="ECO:0000256" key="6">
    <source>
        <dbReference type="ARBA" id="ARBA00022840"/>
    </source>
</evidence>
<reference evidence="9 10" key="1">
    <citation type="submission" date="2019-07" db="EMBL/GenBank/DDBJ databases">
        <title>Qingshengfaniella alkalisoli gen. nov., sp. nov., isolated from saline soil.</title>
        <authorList>
            <person name="Xu L."/>
            <person name="Huang X.-X."/>
            <person name="Sun J.-Q."/>
        </authorList>
    </citation>
    <scope>NUCLEOTIDE SEQUENCE [LARGE SCALE GENOMIC DNA]</scope>
    <source>
        <strain evidence="9 10">DSM 27279</strain>
    </source>
</reference>
<name>A0A556B198_9BURK</name>
<comment type="subcellular location">
    <subcellularLocation>
        <location evidence="1">Cell inner membrane</location>
        <topology evidence="1">Peripheral membrane protein</topology>
    </subcellularLocation>
</comment>
<dbReference type="GO" id="GO:0005524">
    <property type="term" value="F:ATP binding"/>
    <property type="evidence" value="ECO:0007669"/>
    <property type="project" value="UniProtKB-KW"/>
</dbReference>
<dbReference type="RefSeq" id="WP_143946202.1">
    <property type="nucleotide sequence ID" value="NZ_BAABMB010000001.1"/>
</dbReference>
<dbReference type="PANTHER" id="PTHR43297">
    <property type="entry name" value="OLIGOPEPTIDE TRANSPORT ATP-BINDING PROTEIN APPD"/>
    <property type="match status" value="1"/>
</dbReference>
<dbReference type="SMART" id="SM00382">
    <property type="entry name" value="AAA"/>
    <property type="match status" value="1"/>
</dbReference>
<dbReference type="OrthoDB" id="9809450at2"/>
<evidence type="ECO:0000256" key="4">
    <source>
        <dbReference type="ARBA" id="ARBA00022475"/>
    </source>
</evidence>
<dbReference type="PANTHER" id="PTHR43297:SF2">
    <property type="entry name" value="DIPEPTIDE TRANSPORT ATP-BINDING PROTEIN DPPD"/>
    <property type="match status" value="1"/>
</dbReference>
<evidence type="ECO:0000256" key="1">
    <source>
        <dbReference type="ARBA" id="ARBA00004417"/>
    </source>
</evidence>
<evidence type="ECO:0000259" key="8">
    <source>
        <dbReference type="PROSITE" id="PS50893"/>
    </source>
</evidence>
<keyword evidence="4" id="KW-1003">Cell membrane</keyword>
<dbReference type="InterPro" id="IPR027417">
    <property type="entry name" value="P-loop_NTPase"/>
</dbReference>
<dbReference type="SUPFAM" id="SSF52540">
    <property type="entry name" value="P-loop containing nucleoside triphosphate hydrolases"/>
    <property type="match status" value="1"/>
</dbReference>
<dbReference type="Pfam" id="PF08352">
    <property type="entry name" value="oligo_HPY"/>
    <property type="match status" value="1"/>
</dbReference>
<dbReference type="CDD" id="cd03257">
    <property type="entry name" value="ABC_NikE_OppD_transporters"/>
    <property type="match status" value="1"/>
</dbReference>
<dbReference type="InterPro" id="IPR013563">
    <property type="entry name" value="Oligopep_ABC_C"/>
</dbReference>
<keyword evidence="7" id="KW-0472">Membrane</keyword>
<dbReference type="GO" id="GO:0016887">
    <property type="term" value="F:ATP hydrolysis activity"/>
    <property type="evidence" value="ECO:0007669"/>
    <property type="project" value="InterPro"/>
</dbReference>
<evidence type="ECO:0000256" key="5">
    <source>
        <dbReference type="ARBA" id="ARBA00022741"/>
    </source>
</evidence>
<feature type="domain" description="ABC transporter" evidence="8">
    <location>
        <begin position="8"/>
        <end position="254"/>
    </location>
</feature>
<keyword evidence="3" id="KW-0813">Transport</keyword>
<dbReference type="InterPro" id="IPR003439">
    <property type="entry name" value="ABC_transporter-like_ATP-bd"/>
</dbReference>
<evidence type="ECO:0000256" key="2">
    <source>
        <dbReference type="ARBA" id="ARBA00005417"/>
    </source>
</evidence>
<dbReference type="InterPro" id="IPR003593">
    <property type="entry name" value="AAA+_ATPase"/>
</dbReference>
<sequence>MNAPLLTVRDLKVAYRTSAGEAFAVDGVSFNLAPGEFLGIVGESGCGKSTMAKAVLGLLPTNARIAAGSVQLRGQELVGLSTRAWRRLRWKEIALVPQSAMNGFDPVYTVEAQLDEAMAAHSSAGPAARRERMGEMFDLVGIDRRRLSDYPHQFSGGMRQRAMIAMAMVLDPQLVVADEPTTGLDVIVQDQIIQRIRRIQREQHKTMLLITHDMALVAENCDRIVVMYAGQVMEAGREAVFRTPFHPYTLGLCNAFPDLDDRDRELIAIPGVPPNLVSPPPGCRFAPRCPFATDVCRRKAPPLVSVGPDHQAACHHVTRVADMRERARLPATWREPAIA</sequence>
<keyword evidence="6 9" id="KW-0067">ATP-binding</keyword>
<dbReference type="PROSITE" id="PS00211">
    <property type="entry name" value="ABC_TRANSPORTER_1"/>
    <property type="match status" value="1"/>
</dbReference>